<comment type="catalytic activity">
    <reaction evidence="23">
        <text>N-acetyl-L-aspartyl-L-glutamate(in) + ATP + H2O = N-acetyl-L-aspartyl-L-glutamate(out) + ADP + phosphate + H(+)</text>
        <dbReference type="Rhea" id="RHEA:66728"/>
        <dbReference type="ChEBI" id="CHEBI:15377"/>
        <dbReference type="ChEBI" id="CHEBI:15378"/>
        <dbReference type="ChEBI" id="CHEBI:30616"/>
        <dbReference type="ChEBI" id="CHEBI:43474"/>
        <dbReference type="ChEBI" id="CHEBI:76931"/>
        <dbReference type="ChEBI" id="CHEBI:456216"/>
    </reaction>
    <physiologicalReaction direction="left-to-right" evidence="23">
        <dbReference type="Rhea" id="RHEA:66729"/>
    </physiologicalReaction>
</comment>
<dbReference type="GO" id="GO:0008559">
    <property type="term" value="F:ABC-type xenobiotic transporter activity"/>
    <property type="evidence" value="ECO:0007669"/>
    <property type="project" value="UniProtKB-EC"/>
</dbReference>
<comment type="catalytic activity">
    <reaction evidence="25">
        <text>N-acetyl-L-aspartyl-L-glutamyl-L-glutamate(in) + ATP + H2O = N-acetyl-L-aspartyl-L-glutamyl-L-glutamate(out) + ADP + phosphate + H(+)</text>
        <dbReference type="Rhea" id="RHEA:66732"/>
        <dbReference type="ChEBI" id="CHEBI:15377"/>
        <dbReference type="ChEBI" id="CHEBI:15378"/>
        <dbReference type="ChEBI" id="CHEBI:30616"/>
        <dbReference type="ChEBI" id="CHEBI:43474"/>
        <dbReference type="ChEBI" id="CHEBI:76935"/>
        <dbReference type="ChEBI" id="CHEBI:456216"/>
    </reaction>
    <physiologicalReaction direction="left-to-right" evidence="25">
        <dbReference type="Rhea" id="RHEA:66733"/>
    </physiologicalReaction>
</comment>
<evidence type="ECO:0000256" key="21">
    <source>
        <dbReference type="ARBA" id="ARBA00034018"/>
    </source>
</evidence>
<feature type="region of interest" description="Disordered" evidence="30">
    <location>
        <begin position="845"/>
        <end position="869"/>
    </location>
</feature>
<dbReference type="CDD" id="cd03250">
    <property type="entry name" value="ABCC_MRP_domain1"/>
    <property type="match status" value="1"/>
</dbReference>
<dbReference type="Pfam" id="PF00664">
    <property type="entry name" value="ABC_membrane"/>
    <property type="match status" value="2"/>
</dbReference>
<feature type="transmembrane region" description="Helical" evidence="31">
    <location>
        <begin position="372"/>
        <end position="395"/>
    </location>
</feature>
<proteinExistence type="inferred from homology"/>
<comment type="catalytic activity">
    <reaction evidence="27">
        <text>3',5'-cyclic GMP(in) + ATP + H2O = 3',5'-cyclic GMP(out) + ADP + phosphate + H(+)</text>
        <dbReference type="Rhea" id="RHEA:66188"/>
        <dbReference type="ChEBI" id="CHEBI:15377"/>
        <dbReference type="ChEBI" id="CHEBI:15378"/>
        <dbReference type="ChEBI" id="CHEBI:30616"/>
        <dbReference type="ChEBI" id="CHEBI:43474"/>
        <dbReference type="ChEBI" id="CHEBI:57746"/>
        <dbReference type="ChEBI" id="CHEBI:456216"/>
    </reaction>
    <physiologicalReaction direction="left-to-right" evidence="27">
        <dbReference type="Rhea" id="RHEA:66189"/>
    </physiologicalReaction>
</comment>
<accession>A0A913ZE22</accession>
<keyword evidence="9" id="KW-0597">Phosphoprotein</keyword>
<dbReference type="Pfam" id="PF00005">
    <property type="entry name" value="ABC_tran"/>
    <property type="match status" value="2"/>
</dbReference>
<evidence type="ECO:0000256" key="2">
    <source>
        <dbReference type="ARBA" id="ARBA00004463"/>
    </source>
</evidence>
<keyword evidence="12" id="KW-0547">Nucleotide-binding</keyword>
<feature type="transmembrane region" description="Helical" evidence="31">
    <location>
        <begin position="897"/>
        <end position="917"/>
    </location>
</feature>
<comment type="subcellular location">
    <subcellularLocation>
        <location evidence="1">Apical cell membrane</location>
        <topology evidence="1">Multi-pass membrane protein</topology>
    </subcellularLocation>
    <subcellularLocation>
        <location evidence="3">Basolateral cell membrane</location>
        <topology evidence="3">Multi-pass membrane protein</topology>
    </subcellularLocation>
    <subcellularLocation>
        <location evidence="2">Cytoplasmic granule</location>
    </subcellularLocation>
    <subcellularLocation>
        <location evidence="4">Endosome membrane</location>
    </subcellularLocation>
    <subcellularLocation>
        <location evidence="20">Golgi apparatus lumen</location>
    </subcellularLocation>
</comment>
<feature type="transmembrane region" description="Helical" evidence="31">
    <location>
        <begin position="183"/>
        <end position="203"/>
    </location>
</feature>
<evidence type="ECO:0000256" key="28">
    <source>
        <dbReference type="ARBA" id="ARBA00069159"/>
    </source>
</evidence>
<feature type="compositionally biased region" description="Polar residues" evidence="30">
    <location>
        <begin position="847"/>
        <end position="869"/>
    </location>
</feature>
<keyword evidence="14" id="KW-0067">ATP-binding</keyword>
<evidence type="ECO:0000256" key="31">
    <source>
        <dbReference type="SAM" id="Phobius"/>
    </source>
</evidence>
<dbReference type="SMART" id="SM00382">
    <property type="entry name" value="AAA"/>
    <property type="match status" value="2"/>
</dbReference>
<evidence type="ECO:0000256" key="9">
    <source>
        <dbReference type="ARBA" id="ARBA00022553"/>
    </source>
</evidence>
<comment type="catalytic activity">
    <reaction evidence="21">
        <text>ATP + H2O + xenobioticSide 1 = ADP + phosphate + xenobioticSide 2.</text>
        <dbReference type="EC" id="7.6.2.2"/>
    </reaction>
</comment>
<feature type="transmembrane region" description="Helical" evidence="31">
    <location>
        <begin position="1047"/>
        <end position="1068"/>
    </location>
</feature>
<dbReference type="SUPFAM" id="SSF90123">
    <property type="entry name" value="ABC transporter transmembrane region"/>
    <property type="match status" value="2"/>
</dbReference>
<evidence type="ECO:0000259" key="33">
    <source>
        <dbReference type="PROSITE" id="PS50929"/>
    </source>
</evidence>
<feature type="domain" description="ABC transporter" evidence="32">
    <location>
        <begin position="1229"/>
        <end position="1462"/>
    </location>
</feature>
<dbReference type="GO" id="GO:0005524">
    <property type="term" value="F:ATP binding"/>
    <property type="evidence" value="ECO:0007669"/>
    <property type="project" value="UniProtKB-KW"/>
</dbReference>
<evidence type="ECO:0000256" key="18">
    <source>
        <dbReference type="ARBA" id="ARBA00023136"/>
    </source>
</evidence>
<evidence type="ECO:0000256" key="1">
    <source>
        <dbReference type="ARBA" id="ARBA00004424"/>
    </source>
</evidence>
<dbReference type="InterPro" id="IPR027417">
    <property type="entry name" value="P-loop_NTPase"/>
</dbReference>
<evidence type="ECO:0000259" key="32">
    <source>
        <dbReference type="PROSITE" id="PS50893"/>
    </source>
</evidence>
<keyword evidence="17" id="KW-0333">Golgi apparatus</keyword>
<dbReference type="GO" id="GO:0016323">
    <property type="term" value="C:basolateral plasma membrane"/>
    <property type="evidence" value="ECO:0007669"/>
    <property type="project" value="UniProtKB-SubCell"/>
</dbReference>
<keyword evidence="18 31" id="KW-0472">Membrane</keyword>
<evidence type="ECO:0000256" key="14">
    <source>
        <dbReference type="ARBA" id="ARBA00022840"/>
    </source>
</evidence>
<dbReference type="EnsemblMetazoa" id="XM_038194100.1">
    <property type="protein sequence ID" value="XP_038050028.1"/>
    <property type="gene ID" value="LOC119723442"/>
</dbReference>
<evidence type="ECO:0000256" key="29">
    <source>
        <dbReference type="ARBA" id="ARBA00082793"/>
    </source>
</evidence>
<keyword evidence="16 31" id="KW-1133">Transmembrane helix</keyword>
<dbReference type="EnsemblMetazoa" id="XM_038194101.1">
    <property type="protein sequence ID" value="XP_038050029.1"/>
    <property type="gene ID" value="LOC119723442"/>
</dbReference>
<feature type="domain" description="ABC transmembrane type-1" evidence="33">
    <location>
        <begin position="898"/>
        <end position="1191"/>
    </location>
</feature>
<feature type="domain" description="ABC transmembrane type-1" evidence="33">
    <location>
        <begin position="150"/>
        <end position="429"/>
    </location>
</feature>
<evidence type="ECO:0000256" key="15">
    <source>
        <dbReference type="ARBA" id="ARBA00022967"/>
    </source>
</evidence>
<dbReference type="GeneID" id="119723442"/>
<evidence type="ECO:0000313" key="34">
    <source>
        <dbReference type="EnsemblMetazoa" id="XP_038050028.1"/>
    </source>
</evidence>
<evidence type="ECO:0000256" key="27">
    <source>
        <dbReference type="ARBA" id="ARBA00052963"/>
    </source>
</evidence>
<dbReference type="CDD" id="cd18592">
    <property type="entry name" value="ABC_6TM_MRP5_8_9_D1"/>
    <property type="match status" value="1"/>
</dbReference>
<dbReference type="PANTHER" id="PTHR24223:SF447">
    <property type="entry name" value="MULTIDRUG RESISTANCE-ASSOCIATED PROTEIN 5"/>
    <property type="match status" value="1"/>
</dbReference>
<dbReference type="PROSITE" id="PS50893">
    <property type="entry name" value="ABC_TRANSPORTER_2"/>
    <property type="match status" value="2"/>
</dbReference>
<comment type="similarity">
    <text evidence="5">Belongs to the ABC transporter superfamily. ABCC family. Conjugate transporter (TC 3.A.1.208) subfamily.</text>
</comment>
<dbReference type="PANTHER" id="PTHR24223">
    <property type="entry name" value="ATP-BINDING CASSETTE SUB-FAMILY C"/>
    <property type="match status" value="1"/>
</dbReference>
<evidence type="ECO:0000256" key="10">
    <source>
        <dbReference type="ARBA" id="ARBA00022692"/>
    </source>
</evidence>
<dbReference type="InterPro" id="IPR050173">
    <property type="entry name" value="ABC_transporter_C-like"/>
</dbReference>
<dbReference type="Proteomes" id="UP000887568">
    <property type="component" value="Unplaced"/>
</dbReference>
<feature type="compositionally biased region" description="Basic and acidic residues" evidence="30">
    <location>
        <begin position="537"/>
        <end position="554"/>
    </location>
</feature>
<protein>
    <recommendedName>
        <fullName evidence="28">ATP-binding cassette sub-family C member 5</fullName>
        <ecNumber evidence="6">7.6.2.2</ecNumber>
    </recommendedName>
    <alternativeName>
        <fullName evidence="29">Multidrug resistance-associated protein 5</fullName>
    </alternativeName>
</protein>
<feature type="transmembrane region" description="Helical" evidence="31">
    <location>
        <begin position="1022"/>
        <end position="1041"/>
    </location>
</feature>
<keyword evidence="10 31" id="KW-0812">Transmembrane</keyword>
<dbReference type="InterPro" id="IPR011527">
    <property type="entry name" value="ABC1_TM_dom"/>
</dbReference>
<keyword evidence="15" id="KW-1278">Translocase</keyword>
<evidence type="ECO:0000313" key="35">
    <source>
        <dbReference type="Proteomes" id="UP000887568"/>
    </source>
</evidence>
<evidence type="ECO:0000256" key="19">
    <source>
        <dbReference type="ARBA" id="ARBA00023180"/>
    </source>
</evidence>
<dbReference type="RefSeq" id="XP_038050028.1">
    <property type="nucleotide sequence ID" value="XM_038194100.1"/>
</dbReference>
<evidence type="ECO:0000256" key="6">
    <source>
        <dbReference type="ARBA" id="ARBA00012191"/>
    </source>
</evidence>
<evidence type="ECO:0000256" key="24">
    <source>
        <dbReference type="ARBA" id="ARBA00051604"/>
    </source>
</evidence>
<evidence type="ECO:0000256" key="4">
    <source>
        <dbReference type="ARBA" id="ARBA00004608"/>
    </source>
</evidence>
<keyword evidence="7" id="KW-0813">Transport</keyword>
<keyword evidence="13" id="KW-0967">Endosome</keyword>
<dbReference type="InterPro" id="IPR003439">
    <property type="entry name" value="ABC_transporter-like_ATP-bd"/>
</dbReference>
<dbReference type="SUPFAM" id="SSF52540">
    <property type="entry name" value="P-loop containing nucleoside triphosphate hydrolases"/>
    <property type="match status" value="2"/>
</dbReference>
<comment type="catalytic activity">
    <reaction evidence="24">
        <text>3',5'-cyclic AMP(in) + ATP + H2O = 3',5'-cyclic AMP(out) + ADP + phosphate + H(+)</text>
        <dbReference type="Rhea" id="RHEA:66184"/>
        <dbReference type="ChEBI" id="CHEBI:15377"/>
        <dbReference type="ChEBI" id="CHEBI:15378"/>
        <dbReference type="ChEBI" id="CHEBI:30616"/>
        <dbReference type="ChEBI" id="CHEBI:43474"/>
        <dbReference type="ChEBI" id="CHEBI:58165"/>
        <dbReference type="ChEBI" id="CHEBI:456216"/>
    </reaction>
    <physiologicalReaction direction="left-to-right" evidence="24">
        <dbReference type="Rhea" id="RHEA:66185"/>
    </physiologicalReaction>
</comment>
<comment type="catalytic activity">
    <reaction evidence="26">
        <text>N-acetyl-L-aspartate(in) + ATP + H2O = N-acetyl-L-aspartate(out) + ADP + phosphate + H(+)</text>
        <dbReference type="Rhea" id="RHEA:66744"/>
        <dbReference type="ChEBI" id="CHEBI:15377"/>
        <dbReference type="ChEBI" id="CHEBI:15378"/>
        <dbReference type="ChEBI" id="CHEBI:16953"/>
        <dbReference type="ChEBI" id="CHEBI:30616"/>
        <dbReference type="ChEBI" id="CHEBI:43474"/>
        <dbReference type="ChEBI" id="CHEBI:456216"/>
    </reaction>
    <physiologicalReaction direction="left-to-right" evidence="26">
        <dbReference type="Rhea" id="RHEA:66745"/>
    </physiologicalReaction>
</comment>
<dbReference type="InterPro" id="IPR036640">
    <property type="entry name" value="ABC1_TM_sf"/>
</dbReference>
<dbReference type="FunFam" id="3.40.50.300:FF:000605">
    <property type="entry name" value="multidrug resistance-associated protein 5 isoform X1"/>
    <property type="match status" value="1"/>
</dbReference>
<dbReference type="FunFam" id="1.20.1560.10:FF:000015">
    <property type="entry name" value="multidrug resistance-associated protein 5 isoform X1"/>
    <property type="match status" value="1"/>
</dbReference>
<evidence type="ECO:0000256" key="20">
    <source>
        <dbReference type="ARBA" id="ARBA00023769"/>
    </source>
</evidence>
<evidence type="ECO:0000256" key="11">
    <source>
        <dbReference type="ARBA" id="ARBA00022737"/>
    </source>
</evidence>
<feature type="transmembrane region" description="Helical" evidence="31">
    <location>
        <begin position="146"/>
        <end position="171"/>
    </location>
</feature>
<dbReference type="PROSITE" id="PS50929">
    <property type="entry name" value="ABC_TM1F"/>
    <property type="match status" value="2"/>
</dbReference>
<keyword evidence="35" id="KW-1185">Reference proteome</keyword>
<keyword evidence="11" id="KW-0677">Repeat</keyword>
<evidence type="ECO:0000256" key="7">
    <source>
        <dbReference type="ARBA" id="ARBA00022448"/>
    </source>
</evidence>
<feature type="domain" description="ABC transporter" evidence="32">
    <location>
        <begin position="585"/>
        <end position="807"/>
    </location>
</feature>
<keyword evidence="19" id="KW-0325">Glycoprotein</keyword>
<feature type="transmembrane region" description="Helical" evidence="31">
    <location>
        <begin position="287"/>
        <end position="308"/>
    </location>
</feature>
<dbReference type="CDD" id="cd18599">
    <property type="entry name" value="ABC_6TM_MRP5_8_9_D2"/>
    <property type="match status" value="1"/>
</dbReference>
<dbReference type="OrthoDB" id="6500128at2759"/>
<evidence type="ECO:0000256" key="12">
    <source>
        <dbReference type="ARBA" id="ARBA00022741"/>
    </source>
</evidence>
<evidence type="ECO:0000256" key="30">
    <source>
        <dbReference type="SAM" id="MobiDB-lite"/>
    </source>
</evidence>
<feature type="transmembrane region" description="Helical" evidence="31">
    <location>
        <begin position="1138"/>
        <end position="1156"/>
    </location>
</feature>
<organism evidence="34 35">
    <name type="scientific">Patiria miniata</name>
    <name type="common">Bat star</name>
    <name type="synonym">Asterina miniata</name>
    <dbReference type="NCBI Taxonomy" id="46514"/>
    <lineage>
        <taxon>Eukaryota</taxon>
        <taxon>Metazoa</taxon>
        <taxon>Echinodermata</taxon>
        <taxon>Eleutherozoa</taxon>
        <taxon>Asterozoa</taxon>
        <taxon>Asteroidea</taxon>
        <taxon>Valvatacea</taxon>
        <taxon>Valvatida</taxon>
        <taxon>Asterinidae</taxon>
        <taxon>Patiria</taxon>
    </lineage>
</organism>
<evidence type="ECO:0000256" key="3">
    <source>
        <dbReference type="ARBA" id="ARBA00004554"/>
    </source>
</evidence>
<dbReference type="Gene3D" id="3.40.50.300">
    <property type="entry name" value="P-loop containing nucleotide triphosphate hydrolases"/>
    <property type="match status" value="2"/>
</dbReference>
<keyword evidence="8" id="KW-1003">Cell membrane</keyword>
<sequence length="1469" mass="165159">MAPDPVREQMRSGIDIGGYGDIQTDEEVVLTYDDVRKRRRGFRYGKSLKVVIPVRPTPKGRYAVFDKYGLLSFVFATYMSEIFMKAYTRVLEPEDLFPISPTDTATLAGLKVEELWQKQIKEKGIEKASLPSVVVKFVRTRHLVGFLFGFTAIGLSFFAGSFVIGQLLAFAGNVNKEFRNKEWRTGVMWVAILVGCNLSRTMVDSIHWSINLRTATRARSGILSMVFKRVASLRSLQDKSVGEIVNVCANDSQRIFDAIVFLNFLFFSFFLIAAILGYSYYIANWPAIVGVLSTFIIFWPLTIVMGKLQSMIRQRSIKITDHRVQKMNELLTYVKLIKMYAWEVPFSKDIAGIRKKERGYLEKAGYMQSMTVAVFPLTPNVATVLTIIITVLTGARELNSATAFTLVSVFNSLGMVLGPTPWAIRALAEAKIAMDRLKSILVMEPAVPISRMEQNTKYSVIIKDAVFAWDKVKDDKNPQSDVDSNANVKQENPIYAKPGPRKAPRTDFSVQVELDSSSSSDEDSDSSDHGSTTPLPKHGDDIPMKTRKKEKEAEAMTEDQPAIIVYPKRRRSWNSTEIDRLIQTARHSPVKPLNRNQMTDTLFDINFILTKGKLTGICGGVGSGKTSLVSAILNNMHRPEGQCVVTGSIAYAAQEAWLFNATLRENILFGQPFDEDKYDRVIWACSLKMDLEILPFGDQTEIGERGLNMSGGQKQRISLARALYSDRDIYLLDDPLSAVDAHVGKHIFEECISGALRGKTVMFVTHQLQYLKDCDVVVTMDNGHIVERGHHYELMDKGGLYANLIETFHSKQEDDEPEDDDTFEVMDRRLTRALSVLSTRSRADSVLTPNLSETETEGQAGQTDDGTLITTEETGSGKVKMETYFGYMKAMGGAPKVLLSLFIFILMMGLLTFNNYWLSVWFNDSLNGFNATEKAGGMPPIAENPKMPLYMYIYGFSLVGVFVLAGIKSVVYMKAALSAASNMHDTVFLKVFRSPMSFFDTTPTGRILNRFSKDLDEIDTMLPMNVEGFMTQVFNFIFALVMLMVVFWQLIVLLVPVTCIFYLVLVLYRSTIRNLKRMENVTRSPWFSHISATSQGLTTVHAYDKTNEFIQKFRQLLDNNSSPLIIFRLCSRWAGIRLDFMVVTILATVSLSVVFMPDFFPAASAGLAITYTLRLTSCMQMLILMASEAEARFTSVERVLSYMKNLQMEAALTIKEKKPPEEWPQHGDIRFKRYQMRYRDGLPLVIRGISLHIRPREKIGIVGRTGSGKSSLAVALFRLVEGSGDIIIDDVNIREIGLHDLRQKVSIIPQDPVLFIGTVKYNLDPFGQHSDKNIWQALRQSYMAEKIESLEGQLEAPVVEGGDNFSVGERQLLCMARALLRNSKILMLDEATAAIDTETDSLIQTTIREAFSQCTMLTIAHRLNTIMDSDRILVMDDGRVAEFDKPSVLLSKPDSHFSRMVAAAESSED</sequence>
<name>A0A913ZE22_PATMI</name>
<dbReference type="Gene3D" id="1.20.1560.10">
    <property type="entry name" value="ABC transporter type 1, transmembrane domain"/>
    <property type="match status" value="2"/>
</dbReference>
<dbReference type="PROSITE" id="PS00211">
    <property type="entry name" value="ABC_TRANSPORTER_1"/>
    <property type="match status" value="2"/>
</dbReference>
<comment type="catalytic activity">
    <reaction evidence="22">
        <text>(2S)-2-[5-amino-1-(beta-D-ribosyl)imidazole-4-carboxamido]succinate(in) + ATP + H2O = (2S)-2-[5-amino-1-(beta-D-ribosyl)imidazole-4-carboxamido]succinate(out) + ADP + phosphate + H(+)</text>
        <dbReference type="Rhea" id="RHEA:66752"/>
        <dbReference type="ChEBI" id="CHEBI:15377"/>
        <dbReference type="ChEBI" id="CHEBI:15378"/>
        <dbReference type="ChEBI" id="CHEBI:30616"/>
        <dbReference type="ChEBI" id="CHEBI:43474"/>
        <dbReference type="ChEBI" id="CHEBI:167466"/>
        <dbReference type="ChEBI" id="CHEBI:456216"/>
    </reaction>
    <physiologicalReaction direction="left-to-right" evidence="22">
        <dbReference type="Rhea" id="RHEA:66753"/>
    </physiologicalReaction>
</comment>
<evidence type="ECO:0000256" key="25">
    <source>
        <dbReference type="ARBA" id="ARBA00052576"/>
    </source>
</evidence>
<evidence type="ECO:0000256" key="26">
    <source>
        <dbReference type="ARBA" id="ARBA00052708"/>
    </source>
</evidence>
<evidence type="ECO:0000256" key="8">
    <source>
        <dbReference type="ARBA" id="ARBA00022475"/>
    </source>
</evidence>
<evidence type="ECO:0000256" key="22">
    <source>
        <dbReference type="ARBA" id="ARBA00050661"/>
    </source>
</evidence>
<feature type="transmembrane region" description="Helical" evidence="31">
    <location>
        <begin position="401"/>
        <end position="424"/>
    </location>
</feature>
<dbReference type="InterPro" id="IPR017871">
    <property type="entry name" value="ABC_transporter-like_CS"/>
</dbReference>
<dbReference type="CDD" id="cd03244">
    <property type="entry name" value="ABCC_MRP_domain2"/>
    <property type="match status" value="1"/>
</dbReference>
<dbReference type="EC" id="7.6.2.2" evidence="6"/>
<dbReference type="FunFam" id="3.40.50.300:FF:000074">
    <property type="entry name" value="Multidrug resistance-associated protein 5 isoform 1"/>
    <property type="match status" value="1"/>
</dbReference>
<reference evidence="34" key="1">
    <citation type="submission" date="2022-11" db="UniProtKB">
        <authorList>
            <consortium name="EnsemblMetazoa"/>
        </authorList>
    </citation>
    <scope>IDENTIFICATION</scope>
</reference>
<feature type="region of interest" description="Disordered" evidence="30">
    <location>
        <begin position="474"/>
        <end position="560"/>
    </location>
</feature>
<evidence type="ECO:0000256" key="13">
    <source>
        <dbReference type="ARBA" id="ARBA00022753"/>
    </source>
</evidence>
<dbReference type="OMA" id="CKRRKSW"/>
<dbReference type="GO" id="GO:0016887">
    <property type="term" value="F:ATP hydrolysis activity"/>
    <property type="evidence" value="ECO:0007669"/>
    <property type="project" value="InterPro"/>
</dbReference>
<evidence type="ECO:0000256" key="5">
    <source>
        <dbReference type="ARBA" id="ARBA00009726"/>
    </source>
</evidence>
<feature type="transmembrane region" description="Helical" evidence="31">
    <location>
        <begin position="949"/>
        <end position="967"/>
    </location>
</feature>
<dbReference type="GO" id="GO:0005796">
    <property type="term" value="C:Golgi lumen"/>
    <property type="evidence" value="ECO:0007669"/>
    <property type="project" value="UniProtKB-SubCell"/>
</dbReference>
<dbReference type="InterPro" id="IPR003593">
    <property type="entry name" value="AAA+_ATPase"/>
</dbReference>
<evidence type="ECO:0000256" key="17">
    <source>
        <dbReference type="ARBA" id="ARBA00023034"/>
    </source>
</evidence>
<evidence type="ECO:0000256" key="16">
    <source>
        <dbReference type="ARBA" id="ARBA00022989"/>
    </source>
</evidence>
<dbReference type="GO" id="GO:0010008">
    <property type="term" value="C:endosome membrane"/>
    <property type="evidence" value="ECO:0007669"/>
    <property type="project" value="UniProtKB-SubCell"/>
</dbReference>
<dbReference type="RefSeq" id="XP_038050029.1">
    <property type="nucleotide sequence ID" value="XM_038194101.1"/>
</dbReference>
<feature type="compositionally biased region" description="Polar residues" evidence="30">
    <location>
        <begin position="479"/>
        <end position="490"/>
    </location>
</feature>
<dbReference type="GO" id="GO:0016324">
    <property type="term" value="C:apical plasma membrane"/>
    <property type="evidence" value="ECO:0007669"/>
    <property type="project" value="UniProtKB-SubCell"/>
</dbReference>
<feature type="transmembrane region" description="Helical" evidence="31">
    <location>
        <begin position="260"/>
        <end position="281"/>
    </location>
</feature>
<dbReference type="FunFam" id="1.20.1560.10:FF:000012">
    <property type="entry name" value="ATP binding cassette subfamily C member 5"/>
    <property type="match status" value="1"/>
</dbReference>
<evidence type="ECO:0000256" key="23">
    <source>
        <dbReference type="ARBA" id="ARBA00050745"/>
    </source>
</evidence>